<keyword evidence="2" id="KW-1185">Reference proteome</keyword>
<reference evidence="1 2" key="1">
    <citation type="journal article" date="2022" name="Int. J. Syst. Evol. Microbiol.">
        <title>Miniphocaeibacter halophilus sp. nov., an ammonium-tolerant acetate-producing bacterium isolated from a biogas system.</title>
        <authorList>
            <person name="Schnurer A."/>
            <person name="Singh A."/>
            <person name="Bi S."/>
            <person name="Qiao W."/>
            <person name="Westerholm M."/>
        </authorList>
    </citation>
    <scope>NUCLEOTIDE SEQUENCE [LARGE SCALE GENOMIC DNA]</scope>
    <source>
        <strain evidence="1 2">AMB_01</strain>
    </source>
</reference>
<accession>A0AC61MMK9</accession>
<gene>
    <name evidence="1" type="primary">hydA</name>
    <name evidence="1" type="ORF">JFY71_06280</name>
</gene>
<evidence type="ECO:0000313" key="2">
    <source>
        <dbReference type="Proteomes" id="UP000595814"/>
    </source>
</evidence>
<protein>
    <submittedName>
        <fullName evidence="1">Dihydropyrimidinase</fullName>
        <ecNumber evidence="1">3.5.2.2</ecNumber>
    </submittedName>
</protein>
<organism evidence="1 2">
    <name type="scientific">Miniphocaeibacter halophilus</name>
    <dbReference type="NCBI Taxonomy" id="2931922"/>
    <lineage>
        <taxon>Bacteria</taxon>
        <taxon>Bacillati</taxon>
        <taxon>Bacillota</taxon>
        <taxon>Tissierellia</taxon>
        <taxon>Tissierellales</taxon>
        <taxon>Peptoniphilaceae</taxon>
        <taxon>Miniphocaeibacter</taxon>
    </lineage>
</organism>
<keyword evidence="1" id="KW-0378">Hydrolase</keyword>
<dbReference type="Proteomes" id="UP000595814">
    <property type="component" value="Chromosome"/>
</dbReference>
<dbReference type="EC" id="3.5.2.2" evidence="1"/>
<evidence type="ECO:0000313" key="1">
    <source>
        <dbReference type="EMBL" id="QQK06952.1"/>
    </source>
</evidence>
<proteinExistence type="predicted"/>
<name>A0AC61MMK9_9FIRM</name>
<dbReference type="EMBL" id="CP066744">
    <property type="protein sequence ID" value="QQK06952.1"/>
    <property type="molecule type" value="Genomic_DNA"/>
</dbReference>
<sequence length="466" mass="52347">MFDTIIKNANIYTDGNNFEADIGIKDGIIAELAKKGTISGGHKIIDAKGKLVIPGLIDPHVHIHAPFGNNIDILDFYSASKLAAFGGVTSIIDFTNTVKGDSIVEVVKNRKNEMKNSAIDYSLHVKYVESNEKLLKEIPEIIEMGCPSFKMFMTYKKAGVMIDDIDILKVLETIKKNKAMAGFHAESNSISEFMEDKFSNEHLLGWENFPNYKPNICEYEAVERVISYAELTGARIYLFHITTAESVEIIRKAKERGVDVIAETCLHYLIFNKEKNQGEDGILYIMSPPLRTDKDIEALWKGINDGTLSIVSSDNCSFTRELKEINLHKSDDGTIIKDFRKVVNGVSGLEERLGILISEGVKKNRISFNKFVEITSTNPAKIFGMYPKKGTISIGADADIVILDPNRKKALTKENLHYNLDYSIYEDYVGEYLPVYTIRRGEILVENDEFKGKEGTGQFIKRKLIG</sequence>